<reference evidence="2" key="1">
    <citation type="submission" date="2019-05" db="EMBL/GenBank/DDBJ databases">
        <title>Complete genome sequencing of Absiella argi strain JCM 30884.</title>
        <authorList>
            <person name="Sakamoto M."/>
            <person name="Murakami T."/>
            <person name="Mori H."/>
        </authorList>
    </citation>
    <scope>NUCLEOTIDE SEQUENCE [LARGE SCALE GENOMIC DNA]</scope>
    <source>
        <strain evidence="2">JCM 30884</strain>
    </source>
</reference>
<accession>A0A6N4TER1</accession>
<sequence length="108" mass="13016">MSYIYPLNPCFYEVFEKYPILLKQIMGMEKEQKEMILMTIDAKSFVKSLQSFLSNEIICYEDDCICFEDSIEKKRYFLYIKEGVFYTEDNNNPCIECIKRKYPYSVMV</sequence>
<dbReference type="KEGG" id="aarg:Aargi30884_03210"/>
<protein>
    <submittedName>
        <fullName evidence="1">Uncharacterized protein</fullName>
    </submittedName>
</protein>
<keyword evidence="2" id="KW-1185">Reference proteome</keyword>
<organism evidence="1 2">
    <name type="scientific">Amedibacterium intestinale</name>
    <dbReference type="NCBI Taxonomy" id="2583452"/>
    <lineage>
        <taxon>Bacteria</taxon>
        <taxon>Bacillati</taxon>
        <taxon>Bacillota</taxon>
        <taxon>Erysipelotrichia</taxon>
        <taxon>Erysipelotrichales</taxon>
        <taxon>Erysipelotrichaceae</taxon>
        <taxon>Amedibacterium</taxon>
    </lineage>
</organism>
<dbReference type="AlphaFoldDB" id="A0A6N4TER1"/>
<dbReference type="EMBL" id="AP019695">
    <property type="protein sequence ID" value="BBK21418.1"/>
    <property type="molecule type" value="Genomic_DNA"/>
</dbReference>
<evidence type="ECO:0000313" key="2">
    <source>
        <dbReference type="Proteomes" id="UP000464754"/>
    </source>
</evidence>
<evidence type="ECO:0000313" key="1">
    <source>
        <dbReference type="EMBL" id="BBK21418.1"/>
    </source>
</evidence>
<dbReference type="Proteomes" id="UP000464754">
    <property type="component" value="Chromosome"/>
</dbReference>
<name>A0A6N4TER1_9FIRM</name>
<dbReference type="RefSeq" id="WP_115714631.1">
    <property type="nucleotide sequence ID" value="NZ_AP019695.1"/>
</dbReference>
<proteinExistence type="predicted"/>
<gene>
    <name evidence="1" type="ORF">Aargi30884_03210</name>
</gene>